<evidence type="ECO:0000313" key="3">
    <source>
        <dbReference type="Proteomes" id="UP001296104"/>
    </source>
</evidence>
<dbReference type="PANTHER" id="PTHR37012:SF7">
    <property type="entry name" value="B-ZIP TRANSCRIPTION FACTOR (EUROFUNG)-RELATED"/>
    <property type="match status" value="1"/>
</dbReference>
<organism evidence="2 3">
    <name type="scientific">Lecanosticta acicola</name>
    <dbReference type="NCBI Taxonomy" id="111012"/>
    <lineage>
        <taxon>Eukaryota</taxon>
        <taxon>Fungi</taxon>
        <taxon>Dikarya</taxon>
        <taxon>Ascomycota</taxon>
        <taxon>Pezizomycotina</taxon>
        <taxon>Dothideomycetes</taxon>
        <taxon>Dothideomycetidae</taxon>
        <taxon>Mycosphaerellales</taxon>
        <taxon>Mycosphaerellaceae</taxon>
        <taxon>Lecanosticta</taxon>
    </lineage>
</organism>
<comment type="caution">
    <text evidence="2">The sequence shown here is derived from an EMBL/GenBank/DDBJ whole genome shotgun (WGS) entry which is preliminary data.</text>
</comment>
<feature type="region of interest" description="Disordered" evidence="1">
    <location>
        <begin position="1"/>
        <end position="23"/>
    </location>
</feature>
<feature type="compositionally biased region" description="Basic and acidic residues" evidence="1">
    <location>
        <begin position="94"/>
        <end position="111"/>
    </location>
</feature>
<dbReference type="PANTHER" id="PTHR37012">
    <property type="entry name" value="B-ZIP TRANSCRIPTION FACTOR (EUROFUNG)-RELATED"/>
    <property type="match status" value="1"/>
</dbReference>
<evidence type="ECO:0000313" key="2">
    <source>
        <dbReference type="EMBL" id="CAK3795175.1"/>
    </source>
</evidence>
<name>A0AAI8YRQ1_9PEZI</name>
<proteinExistence type="predicted"/>
<dbReference type="InterPro" id="IPR046347">
    <property type="entry name" value="bZIP_sf"/>
</dbReference>
<gene>
    <name evidence="2" type="ORF">LECACI_7A000767</name>
</gene>
<evidence type="ECO:0000256" key="1">
    <source>
        <dbReference type="SAM" id="MobiDB-lite"/>
    </source>
</evidence>
<dbReference type="EMBL" id="CAVMBE010000002">
    <property type="protein sequence ID" value="CAK3795175.1"/>
    <property type="molecule type" value="Genomic_DNA"/>
</dbReference>
<dbReference type="GO" id="GO:0003700">
    <property type="term" value="F:DNA-binding transcription factor activity"/>
    <property type="evidence" value="ECO:0007669"/>
    <property type="project" value="InterPro"/>
</dbReference>
<evidence type="ECO:0008006" key="4">
    <source>
        <dbReference type="Google" id="ProtNLM"/>
    </source>
</evidence>
<feature type="region of interest" description="Disordered" evidence="1">
    <location>
        <begin position="81"/>
        <end position="147"/>
    </location>
</feature>
<dbReference type="Proteomes" id="UP001296104">
    <property type="component" value="Unassembled WGS sequence"/>
</dbReference>
<dbReference type="SUPFAM" id="SSF57959">
    <property type="entry name" value="Leucine zipper domain"/>
    <property type="match status" value="1"/>
</dbReference>
<feature type="region of interest" description="Disordered" evidence="1">
    <location>
        <begin position="35"/>
        <end position="62"/>
    </location>
</feature>
<reference evidence="2" key="1">
    <citation type="submission" date="2023-11" db="EMBL/GenBank/DDBJ databases">
        <authorList>
            <person name="Alioto T."/>
            <person name="Alioto T."/>
            <person name="Gomez Garrido J."/>
        </authorList>
    </citation>
    <scope>NUCLEOTIDE SEQUENCE</scope>
</reference>
<protein>
    <recommendedName>
        <fullName evidence="4">BZIP domain-containing protein</fullName>
    </recommendedName>
</protein>
<dbReference type="CDD" id="cd14688">
    <property type="entry name" value="bZIP_YAP"/>
    <property type="match status" value="1"/>
</dbReference>
<keyword evidence="3" id="KW-1185">Reference proteome</keyword>
<dbReference type="AlphaFoldDB" id="A0AAI8YRQ1"/>
<dbReference type="Gene3D" id="1.20.5.170">
    <property type="match status" value="1"/>
</dbReference>
<sequence>MTSCRIERKRAHDREAQRASRAKTKAYIQHLEKTVADLTQSSSGDDRSRSNYLAQHATKQSQEIESLQGLVNKIRSLVQDTGAKSDHASPPYHEQARLKHEGSTVDSKVDDSATVDLLGTRYDSPRSDDQWTELPRTLEQDAPKHSRPMSATRNLIVMGVNMLCEDSEDCSFFPRLNEAISKLEQTPDNLSLLEEDQDIMIRAIVSGWDAAESVHHFDIAWRFIRAFDEGLWYRAAPLERLAVLWRLRNNLVYKIQPKNQARRKISSYMYPTLAQRARAARPPVVDYFTWPQVRDGLLIEGIERCPGKSTIAFAENFRVDWPYELRDVYKYNKRKGVYCFSHQYLETMDDVAAFKMLNHTLVPYYTNPTLAPTFPVSEIDSDESVDEELQATREPSTIPSADALMQEASNPDWTVAFPVDLSELAGNYAYDPFPRADVAGLAQWPTF</sequence>
<dbReference type="Pfam" id="PF11905">
    <property type="entry name" value="DUF3425"/>
    <property type="match status" value="1"/>
</dbReference>
<feature type="compositionally biased region" description="Polar residues" evidence="1">
    <location>
        <begin position="50"/>
        <end position="62"/>
    </location>
</feature>
<dbReference type="InterPro" id="IPR021833">
    <property type="entry name" value="DUF3425"/>
</dbReference>
<accession>A0AAI8YRQ1</accession>